<evidence type="ECO:0000256" key="8">
    <source>
        <dbReference type="SAM" id="MobiDB-lite"/>
    </source>
</evidence>
<dbReference type="SUPFAM" id="SSF52821">
    <property type="entry name" value="Rhodanese/Cell cycle control phosphatase"/>
    <property type="match status" value="1"/>
</dbReference>
<dbReference type="Ensembl" id="ENSXETT00000104499">
    <property type="protein sequence ID" value="ENSXETP00000100152"/>
    <property type="gene ID" value="ENSXETG00000006710"/>
</dbReference>
<reference evidence="10" key="2">
    <citation type="submission" date="2020-05" db="UniProtKB">
        <authorList>
            <consortium name="Ensembl"/>
        </authorList>
    </citation>
    <scope>IDENTIFICATION</scope>
</reference>
<evidence type="ECO:0000256" key="6">
    <source>
        <dbReference type="ARBA" id="ARBA00023306"/>
    </source>
</evidence>
<proteinExistence type="inferred from homology"/>
<evidence type="ECO:0000256" key="7">
    <source>
        <dbReference type="RuleBase" id="RU368028"/>
    </source>
</evidence>
<keyword evidence="2 7" id="KW-0132">Cell division</keyword>
<feature type="compositionally biased region" description="Basic and acidic residues" evidence="8">
    <location>
        <begin position="315"/>
        <end position="325"/>
    </location>
</feature>
<feature type="domain" description="Rhodanese" evidence="9">
    <location>
        <begin position="416"/>
        <end position="547"/>
    </location>
</feature>
<evidence type="ECO:0000259" key="9">
    <source>
        <dbReference type="PROSITE" id="PS50206"/>
    </source>
</evidence>
<keyword evidence="5 7" id="KW-0904">Protein phosphatase</keyword>
<keyword evidence="4 7" id="KW-0378">Hydrolase</keyword>
<dbReference type="PANTHER" id="PTHR10828">
    <property type="entry name" value="M-PHASE INDUCER PHOSPHATASE DUAL SPECIFICITY PHOSPHATASE CDC25"/>
    <property type="match status" value="1"/>
</dbReference>
<dbReference type="GeneTree" id="ENSGT00940000161460"/>
<dbReference type="PRINTS" id="PR00716">
    <property type="entry name" value="MPIPHPHTASE"/>
</dbReference>
<accession>A0A6I8SQU7</accession>
<feature type="region of interest" description="Disordered" evidence="8">
    <location>
        <begin position="315"/>
        <end position="349"/>
    </location>
</feature>
<dbReference type="AlphaFoldDB" id="A0A6I8SQU7"/>
<dbReference type="Bgee" id="ENSXETG00000006710">
    <property type="expression patterns" value="Expressed in egg cell and 12 other cell types or tissues"/>
</dbReference>
<evidence type="ECO:0000256" key="5">
    <source>
        <dbReference type="ARBA" id="ARBA00022912"/>
    </source>
</evidence>
<comment type="catalytic activity">
    <reaction evidence="7">
        <text>O-phospho-L-tyrosyl-[protein] + H2O = L-tyrosyl-[protein] + phosphate</text>
        <dbReference type="Rhea" id="RHEA:10684"/>
        <dbReference type="Rhea" id="RHEA-COMP:10136"/>
        <dbReference type="Rhea" id="RHEA-COMP:20101"/>
        <dbReference type="ChEBI" id="CHEBI:15377"/>
        <dbReference type="ChEBI" id="CHEBI:43474"/>
        <dbReference type="ChEBI" id="CHEBI:46858"/>
        <dbReference type="ChEBI" id="CHEBI:61978"/>
        <dbReference type="EC" id="3.1.3.48"/>
    </reaction>
</comment>
<dbReference type="Gene3D" id="3.40.250.10">
    <property type="entry name" value="Rhodanese-like domain"/>
    <property type="match status" value="1"/>
</dbReference>
<sequence>KVWLFTLLHKSFIFILCYNYVFHLHHRFQTSSGGSAEVMAENHIMSSEAPPKSNQGLHFRTNCRMILNLLREKDSSVTFSPEQPLTPVTDLAVGFSNLSTFTGETPKRCLDLSNLGDETGPLPTESPDRMSLGKVESPKTQFPRLLCSTPSFKKTSGGQRSMSNKENESELFKNPNCKPVALVLPQEAVDSQFSPAPEDKVDISLDEDCEMNILGSPISAAAPCLEGPHDDIKMQNLDGFADFFSVDEEEIEVNLFLVFANTLFPLCIMAILLSGPLLNQEVEVSNVNNISLNRSRLYRSPSMPEKLDRPMLKRTVRPQDSETPVRIKRRRSTSSPLQPEEENCQPRRRGTSLKKTLSLCDVDISTVLDEDCGHRQLIGDFSKVYALPTVTGRHQDLRYITAETLAALIHGDFSSLVENVFIIDCRYPYEYDGGKSVVLFPFLFISRNISLQLILLFWCHKGALNLHRQEEVTDYFLKQPLAPSVAQKRLIIVFHCEFSSERGPKMCRFLREEDRARNEYPGLYYPELYLLKGGYKDFFPEYKELCEPQGYCPMHHQDFREELLKFRTKCKTSVGDRKRREQIARLMKL</sequence>
<dbReference type="SMART" id="SM00450">
    <property type="entry name" value="RHOD"/>
    <property type="match status" value="1"/>
</dbReference>
<evidence type="ECO:0000256" key="3">
    <source>
        <dbReference type="ARBA" id="ARBA00022776"/>
    </source>
</evidence>
<dbReference type="GO" id="GO:1902751">
    <property type="term" value="P:positive regulation of cell cycle G2/M phase transition"/>
    <property type="evidence" value="ECO:0007669"/>
    <property type="project" value="InterPro"/>
</dbReference>
<dbReference type="FunCoup" id="A0A6I8SQU7">
    <property type="interactions" value="2091"/>
</dbReference>
<feature type="region of interest" description="Disordered" evidence="8">
    <location>
        <begin position="113"/>
        <end position="137"/>
    </location>
</feature>
<dbReference type="Xenbase" id="XB-GENE-944821">
    <property type="gene designation" value="cdc25c"/>
</dbReference>
<dbReference type="PANTHER" id="PTHR10828:SF64">
    <property type="entry name" value="M-PHASE INDUCER PHOSPHATASE 3"/>
    <property type="match status" value="1"/>
</dbReference>
<organism evidence="10">
    <name type="scientific">Xenopus tropicalis</name>
    <name type="common">Western clawed frog</name>
    <name type="synonym">Silurana tropicalis</name>
    <dbReference type="NCBI Taxonomy" id="8364"/>
    <lineage>
        <taxon>Eukaryota</taxon>
        <taxon>Metazoa</taxon>
        <taxon>Chordata</taxon>
        <taxon>Craniata</taxon>
        <taxon>Vertebrata</taxon>
        <taxon>Euteleostomi</taxon>
        <taxon>Amphibia</taxon>
        <taxon>Batrachia</taxon>
        <taxon>Anura</taxon>
        <taxon>Pipoidea</taxon>
        <taxon>Pipidae</taxon>
        <taxon>Xenopodinae</taxon>
        <taxon>Xenopus</taxon>
        <taxon>Silurana</taxon>
    </lineage>
</organism>
<protein>
    <recommendedName>
        <fullName evidence="7">M-phase inducer phosphatase</fullName>
        <ecNumber evidence="7">3.1.3.48</ecNumber>
    </recommendedName>
</protein>
<evidence type="ECO:0000256" key="4">
    <source>
        <dbReference type="ARBA" id="ARBA00022801"/>
    </source>
</evidence>
<dbReference type="GO" id="GO:0004725">
    <property type="term" value="F:protein tyrosine phosphatase activity"/>
    <property type="evidence" value="ECO:0007669"/>
    <property type="project" value="UniProtKB-UniRule"/>
</dbReference>
<gene>
    <name evidence="10" type="primary">cdc25c</name>
</gene>
<dbReference type="InterPro" id="IPR000751">
    <property type="entry name" value="MPI_Phosphatase"/>
</dbReference>
<dbReference type="Pfam" id="PF06617">
    <property type="entry name" value="M-inducer_phosp"/>
    <property type="match status" value="1"/>
</dbReference>
<evidence type="ECO:0000256" key="1">
    <source>
        <dbReference type="ARBA" id="ARBA00011065"/>
    </source>
</evidence>
<comment type="function">
    <text evidence="7">Tyrosine protein phosphatase which functions as a dosage-dependent inducer of mitotic progression.</text>
</comment>
<dbReference type="CDD" id="cd01530">
    <property type="entry name" value="Cdc25"/>
    <property type="match status" value="1"/>
</dbReference>
<dbReference type="InterPro" id="IPR001763">
    <property type="entry name" value="Rhodanese-like_dom"/>
</dbReference>
<dbReference type="InParanoid" id="A0A6I8SQU7"/>
<dbReference type="EC" id="3.1.3.48" evidence="7"/>
<keyword evidence="3 7" id="KW-0498">Mitosis</keyword>
<reference evidence="10" key="1">
    <citation type="journal article" date="2010" name="Science">
        <title>The genome of the Western clawed frog Xenopus tropicalis.</title>
        <authorList>
            <person name="Hellsten U."/>
            <person name="Harland R.M."/>
            <person name="Gilchrist M.J."/>
            <person name="Hendrix D."/>
            <person name="Jurka J."/>
            <person name="Kapitonov V."/>
            <person name="Ovcharenko I."/>
            <person name="Putnam N.H."/>
            <person name="Shu S."/>
            <person name="Taher L."/>
            <person name="Blitz I.L."/>
            <person name="Blumberg B."/>
            <person name="Dichmann D.S."/>
            <person name="Dubchak I."/>
            <person name="Amaya E."/>
            <person name="Detter J.C."/>
            <person name="Fletcher R."/>
            <person name="Gerhard D.S."/>
            <person name="Goodstein D."/>
            <person name="Graves T."/>
            <person name="Grigoriev I.V."/>
            <person name="Grimwood J."/>
            <person name="Kawashima T."/>
            <person name="Lindquist E."/>
            <person name="Lucas S.M."/>
            <person name="Mead P.E."/>
            <person name="Mitros T."/>
            <person name="Ogino H."/>
            <person name="Ohta Y."/>
            <person name="Poliakov A.V."/>
            <person name="Pollet N."/>
            <person name="Robert J."/>
            <person name="Salamov A."/>
            <person name="Sater A.K."/>
            <person name="Schmutz J."/>
            <person name="Terry A."/>
            <person name="Vize P.D."/>
            <person name="Warren W.C."/>
            <person name="Wells D."/>
            <person name="Wills A."/>
            <person name="Wilson R.K."/>
            <person name="Zimmerman L.B."/>
            <person name="Zorn A.M."/>
            <person name="Grainger R."/>
            <person name="Grammer T."/>
            <person name="Khokha M.K."/>
            <person name="Richardson P.M."/>
            <person name="Rokhsar D.S."/>
        </authorList>
    </citation>
    <scope>NUCLEOTIDE SEQUENCE [LARGE SCALE GENOMIC DNA]</scope>
    <source>
        <strain evidence="10">Nigerian</strain>
    </source>
</reference>
<evidence type="ECO:0000313" key="10">
    <source>
        <dbReference type="Ensembl" id="ENSXETP00000100152"/>
    </source>
</evidence>
<dbReference type="GO" id="GO:0051301">
    <property type="term" value="P:cell division"/>
    <property type="evidence" value="ECO:0007669"/>
    <property type="project" value="UniProtKB-UniRule"/>
</dbReference>
<dbReference type="InterPro" id="IPR036873">
    <property type="entry name" value="Rhodanese-like_dom_sf"/>
</dbReference>
<dbReference type="PROSITE" id="PS50206">
    <property type="entry name" value="RHODANESE_3"/>
    <property type="match status" value="1"/>
</dbReference>
<keyword evidence="6 7" id="KW-0131">Cell cycle</keyword>
<comment type="similarity">
    <text evidence="1 7">Belongs to the MPI phosphatase family.</text>
</comment>
<name>A0A6I8SQU7_XENTR</name>
<evidence type="ECO:0000256" key="2">
    <source>
        <dbReference type="ARBA" id="ARBA00022618"/>
    </source>
</evidence>